<dbReference type="Gene3D" id="3.30.565.10">
    <property type="entry name" value="Histidine kinase-like ATPase, C-terminal domain"/>
    <property type="match status" value="1"/>
</dbReference>
<feature type="domain" description="Histidine kinase/HSP90-like ATPase" evidence="1">
    <location>
        <begin position="21"/>
        <end position="131"/>
    </location>
</feature>
<dbReference type="CDD" id="cd16934">
    <property type="entry name" value="HATPase_RsbT-like"/>
    <property type="match status" value="1"/>
</dbReference>
<dbReference type="Pfam" id="PF13581">
    <property type="entry name" value="HATPase_c_2"/>
    <property type="match status" value="1"/>
</dbReference>
<comment type="caution">
    <text evidence="2">The sequence shown here is derived from an EMBL/GenBank/DDBJ whole genome shotgun (WGS) entry which is preliminary data.</text>
</comment>
<dbReference type="Proteomes" id="UP000565719">
    <property type="component" value="Unassembled WGS sequence"/>
</dbReference>
<reference evidence="2 3" key="1">
    <citation type="submission" date="2019-09" db="EMBL/GenBank/DDBJ databases">
        <title>Draft genome sequencing and comparative genomics of hatchery-associated Vibrios.</title>
        <authorList>
            <person name="Kehlet-Delgado H."/>
            <person name="Mueller R.S."/>
        </authorList>
    </citation>
    <scope>NUCLEOTIDE SEQUENCE [LARGE SCALE GENOMIC DNA]</scope>
    <source>
        <strain evidence="2 3">99-46-Y</strain>
    </source>
</reference>
<sequence length="134" mass="14647">MKDDIIKIDIVMDSDVGYASLDAKNFAKKLGFSTVDQYMISIAVSELTRNILNHAGQGVLFLRKVEEGVRIGMEIVAEDKGGGIRDIEKALSDNYSTHGTMGVGLPGTRRLMDSLDIDSELGVGTDVTVRKWLK</sequence>
<proteinExistence type="predicted"/>
<gene>
    <name evidence="2" type="ORF">F0225_09520</name>
</gene>
<accession>A0A7Y4EEL6</accession>
<dbReference type="InterPro" id="IPR003594">
    <property type="entry name" value="HATPase_dom"/>
</dbReference>
<organism evidence="2 3">
    <name type="scientific">Vibrio pectenicida</name>
    <dbReference type="NCBI Taxonomy" id="62763"/>
    <lineage>
        <taxon>Bacteria</taxon>
        <taxon>Pseudomonadati</taxon>
        <taxon>Pseudomonadota</taxon>
        <taxon>Gammaproteobacteria</taxon>
        <taxon>Vibrionales</taxon>
        <taxon>Vibrionaceae</taxon>
        <taxon>Vibrio</taxon>
    </lineage>
</organism>
<protein>
    <submittedName>
        <fullName evidence="2">Anti-sigma regulatory factor</fullName>
    </submittedName>
</protein>
<dbReference type="InterPro" id="IPR036890">
    <property type="entry name" value="HATPase_C_sf"/>
</dbReference>
<evidence type="ECO:0000313" key="3">
    <source>
        <dbReference type="Proteomes" id="UP000565719"/>
    </source>
</evidence>
<evidence type="ECO:0000313" key="2">
    <source>
        <dbReference type="EMBL" id="NOH71572.1"/>
    </source>
</evidence>
<name>A0A7Y4EEL6_9VIBR</name>
<evidence type="ECO:0000259" key="1">
    <source>
        <dbReference type="Pfam" id="PF13581"/>
    </source>
</evidence>
<dbReference type="SUPFAM" id="SSF55874">
    <property type="entry name" value="ATPase domain of HSP90 chaperone/DNA topoisomerase II/histidine kinase"/>
    <property type="match status" value="1"/>
</dbReference>
<dbReference type="EMBL" id="VTXC01000021">
    <property type="protein sequence ID" value="NOH71572.1"/>
    <property type="molecule type" value="Genomic_DNA"/>
</dbReference>
<dbReference type="AlphaFoldDB" id="A0A7Y4EEL6"/>